<feature type="region of interest" description="Disordered" evidence="1">
    <location>
        <begin position="200"/>
        <end position="274"/>
    </location>
</feature>
<protein>
    <submittedName>
        <fullName evidence="4">DUF2382 domain-containing protein</fullName>
    </submittedName>
</protein>
<organism evidence="4 5">
    <name type="scientific">Aquipuribacter nitratireducens</name>
    <dbReference type="NCBI Taxonomy" id="650104"/>
    <lineage>
        <taxon>Bacteria</taxon>
        <taxon>Bacillati</taxon>
        <taxon>Actinomycetota</taxon>
        <taxon>Actinomycetes</taxon>
        <taxon>Micrococcales</taxon>
        <taxon>Intrasporangiaceae</taxon>
        <taxon>Aquipuribacter</taxon>
    </lineage>
</organism>
<feature type="region of interest" description="Disordered" evidence="1">
    <location>
        <begin position="112"/>
        <end position="139"/>
    </location>
</feature>
<sequence>MISDTDVTRLTHSTVRSTDGDKIGSVRTVYLDDDTDQPAWVSVMTGLLGTSESLVPLDRAELQGDDVVVPYDKKTVKDAPNVEPGGHISREEERDLYGYYGLAYDSVGTGEQAAAGDTPDTGTFAGTTTGTDGRETYGDRTEDVARSGRHAGTDDAMTVSEERLRVGTEQREAGRARLRKYVTTDTEQVEVPVTKEEVRVEREPVTDENRDEALAGPDISEDEHEVVVHEERPVVGTETVPKERVRLEKETATETEEVSGQVRKEHVDVDDERR</sequence>
<evidence type="ECO:0000313" key="4">
    <source>
        <dbReference type="EMBL" id="MFC5381815.1"/>
    </source>
</evidence>
<dbReference type="InterPro" id="IPR027275">
    <property type="entry name" value="PRC-brl_dom"/>
</dbReference>
<dbReference type="Pfam" id="PF09557">
    <property type="entry name" value="DUF2382"/>
    <property type="match status" value="1"/>
</dbReference>
<name>A0ABW0GQ42_9MICO</name>
<reference evidence="5" key="1">
    <citation type="journal article" date="2019" name="Int. J. Syst. Evol. Microbiol.">
        <title>The Global Catalogue of Microorganisms (GCM) 10K type strain sequencing project: providing services to taxonomists for standard genome sequencing and annotation.</title>
        <authorList>
            <consortium name="The Broad Institute Genomics Platform"/>
            <consortium name="The Broad Institute Genome Sequencing Center for Infectious Disease"/>
            <person name="Wu L."/>
            <person name="Ma J."/>
        </authorList>
    </citation>
    <scope>NUCLEOTIDE SEQUENCE [LARGE SCALE GENOMIC DNA]</scope>
    <source>
        <strain evidence="5">CCUG 43114</strain>
    </source>
</reference>
<feature type="compositionally biased region" description="Low complexity" evidence="1">
    <location>
        <begin position="113"/>
        <end position="131"/>
    </location>
</feature>
<dbReference type="RefSeq" id="WP_340271161.1">
    <property type="nucleotide sequence ID" value="NZ_JBBEOG010000009.1"/>
</dbReference>
<evidence type="ECO:0000259" key="2">
    <source>
        <dbReference type="Pfam" id="PF05239"/>
    </source>
</evidence>
<dbReference type="InterPro" id="IPR011033">
    <property type="entry name" value="PRC_barrel-like_sf"/>
</dbReference>
<feature type="compositionally biased region" description="Basic and acidic residues" evidence="1">
    <location>
        <begin position="262"/>
        <end position="274"/>
    </location>
</feature>
<dbReference type="InterPro" id="IPR014747">
    <property type="entry name" value="Bac_photo_RC_H_C"/>
</dbReference>
<accession>A0ABW0GQ42</accession>
<dbReference type="SUPFAM" id="SSF50346">
    <property type="entry name" value="PRC-barrel domain"/>
    <property type="match status" value="1"/>
</dbReference>
<gene>
    <name evidence="4" type="ORF">ACFPJ6_13585</name>
</gene>
<feature type="compositionally biased region" description="Basic and acidic residues" evidence="1">
    <location>
        <begin position="200"/>
        <end position="213"/>
    </location>
</feature>
<dbReference type="PANTHER" id="PTHR38463">
    <property type="entry name" value="STRESS RESPONSE PROTEIN YSNF"/>
    <property type="match status" value="1"/>
</dbReference>
<dbReference type="InterPro" id="IPR052967">
    <property type="entry name" value="Stress_Response_Assoc"/>
</dbReference>
<comment type="caution">
    <text evidence="4">The sequence shown here is derived from an EMBL/GenBank/DDBJ whole genome shotgun (WGS) entry which is preliminary data.</text>
</comment>
<evidence type="ECO:0000256" key="1">
    <source>
        <dbReference type="SAM" id="MobiDB-lite"/>
    </source>
</evidence>
<dbReference type="Pfam" id="PF05239">
    <property type="entry name" value="PRC"/>
    <property type="match status" value="1"/>
</dbReference>
<dbReference type="Proteomes" id="UP001596122">
    <property type="component" value="Unassembled WGS sequence"/>
</dbReference>
<feature type="domain" description="PRC-barrel" evidence="2">
    <location>
        <begin position="8"/>
        <end position="74"/>
    </location>
</feature>
<feature type="compositionally biased region" description="Basic and acidic residues" evidence="1">
    <location>
        <begin position="240"/>
        <end position="252"/>
    </location>
</feature>
<proteinExistence type="predicted"/>
<dbReference type="Gene3D" id="3.90.50.10">
    <property type="entry name" value="Photosynthetic Reaction Center, subunit H, domain 2"/>
    <property type="match status" value="1"/>
</dbReference>
<feature type="domain" description="DUF2382" evidence="3">
    <location>
        <begin position="157"/>
        <end position="269"/>
    </location>
</feature>
<keyword evidence="5" id="KW-1185">Reference proteome</keyword>
<evidence type="ECO:0000313" key="5">
    <source>
        <dbReference type="Proteomes" id="UP001596122"/>
    </source>
</evidence>
<dbReference type="PANTHER" id="PTHR38463:SF1">
    <property type="entry name" value="STRESS RESPONSE PROTEIN YSNF"/>
    <property type="match status" value="1"/>
</dbReference>
<dbReference type="InterPro" id="IPR019060">
    <property type="entry name" value="DUF2382"/>
</dbReference>
<dbReference type="EMBL" id="JBHSLD010000013">
    <property type="protein sequence ID" value="MFC5381815.1"/>
    <property type="molecule type" value="Genomic_DNA"/>
</dbReference>
<evidence type="ECO:0000259" key="3">
    <source>
        <dbReference type="Pfam" id="PF09557"/>
    </source>
</evidence>